<gene>
    <name evidence="2" type="ORF">Vau01_045870</name>
</gene>
<organism evidence="2 3">
    <name type="scientific">Virgisporangium aurantiacum</name>
    <dbReference type="NCBI Taxonomy" id="175570"/>
    <lineage>
        <taxon>Bacteria</taxon>
        <taxon>Bacillati</taxon>
        <taxon>Actinomycetota</taxon>
        <taxon>Actinomycetes</taxon>
        <taxon>Micromonosporales</taxon>
        <taxon>Micromonosporaceae</taxon>
        <taxon>Virgisporangium</taxon>
    </lineage>
</organism>
<evidence type="ECO:0000313" key="3">
    <source>
        <dbReference type="Proteomes" id="UP000612585"/>
    </source>
</evidence>
<sequence>MCPDTCHPADGANGLAVAVPAPGNGAPPAGWFPRNALVVAWSDADRGSIGCCVTGVEATLSSGTDGSTADARRGSDNAPIEDAINTRGRTAARRRRGIFMR</sequence>
<protein>
    <submittedName>
        <fullName evidence="2">Uncharacterized protein</fullName>
    </submittedName>
</protein>
<reference evidence="2" key="1">
    <citation type="submission" date="2021-01" db="EMBL/GenBank/DDBJ databases">
        <title>Whole genome shotgun sequence of Virgisporangium aurantiacum NBRC 16421.</title>
        <authorList>
            <person name="Komaki H."/>
            <person name="Tamura T."/>
        </authorList>
    </citation>
    <scope>NUCLEOTIDE SEQUENCE</scope>
    <source>
        <strain evidence="2">NBRC 16421</strain>
    </source>
</reference>
<comment type="caution">
    <text evidence="2">The sequence shown here is derived from an EMBL/GenBank/DDBJ whole genome shotgun (WGS) entry which is preliminary data.</text>
</comment>
<dbReference type="Proteomes" id="UP000612585">
    <property type="component" value="Unassembled WGS sequence"/>
</dbReference>
<keyword evidence="3" id="KW-1185">Reference proteome</keyword>
<proteinExistence type="predicted"/>
<feature type="compositionally biased region" description="Basic residues" evidence="1">
    <location>
        <begin position="90"/>
        <end position="101"/>
    </location>
</feature>
<evidence type="ECO:0000313" key="2">
    <source>
        <dbReference type="EMBL" id="GIJ57071.1"/>
    </source>
</evidence>
<accession>A0A8J4E0Q8</accession>
<feature type="region of interest" description="Disordered" evidence="1">
    <location>
        <begin position="61"/>
        <end position="101"/>
    </location>
</feature>
<name>A0A8J4E0Q8_9ACTN</name>
<dbReference type="EMBL" id="BOPG01000028">
    <property type="protein sequence ID" value="GIJ57071.1"/>
    <property type="molecule type" value="Genomic_DNA"/>
</dbReference>
<dbReference type="AlphaFoldDB" id="A0A8J4E0Q8"/>
<evidence type="ECO:0000256" key="1">
    <source>
        <dbReference type="SAM" id="MobiDB-lite"/>
    </source>
</evidence>